<dbReference type="HOGENOM" id="CLU_1078733_0_0_1"/>
<dbReference type="Proteomes" id="UP000000305">
    <property type="component" value="Unassembled WGS sequence"/>
</dbReference>
<evidence type="ECO:0000256" key="1">
    <source>
        <dbReference type="SAM" id="MobiDB-lite"/>
    </source>
</evidence>
<feature type="compositionally biased region" description="Basic and acidic residues" evidence="1">
    <location>
        <begin position="172"/>
        <end position="210"/>
    </location>
</feature>
<evidence type="ECO:0000313" key="3">
    <source>
        <dbReference type="Proteomes" id="UP000000305"/>
    </source>
</evidence>
<organism evidence="2 3">
    <name type="scientific">Daphnia pulex</name>
    <name type="common">Water flea</name>
    <dbReference type="NCBI Taxonomy" id="6669"/>
    <lineage>
        <taxon>Eukaryota</taxon>
        <taxon>Metazoa</taxon>
        <taxon>Ecdysozoa</taxon>
        <taxon>Arthropoda</taxon>
        <taxon>Crustacea</taxon>
        <taxon>Branchiopoda</taxon>
        <taxon>Diplostraca</taxon>
        <taxon>Cladocera</taxon>
        <taxon>Anomopoda</taxon>
        <taxon>Daphniidae</taxon>
        <taxon>Daphnia</taxon>
    </lineage>
</organism>
<proteinExistence type="predicted"/>
<reference evidence="2 3" key="1">
    <citation type="journal article" date="2011" name="Science">
        <title>The ecoresponsive genome of Daphnia pulex.</title>
        <authorList>
            <person name="Colbourne J.K."/>
            <person name="Pfrender M.E."/>
            <person name="Gilbert D."/>
            <person name="Thomas W.K."/>
            <person name="Tucker A."/>
            <person name="Oakley T.H."/>
            <person name="Tokishita S."/>
            <person name="Aerts A."/>
            <person name="Arnold G.J."/>
            <person name="Basu M.K."/>
            <person name="Bauer D.J."/>
            <person name="Caceres C.E."/>
            <person name="Carmel L."/>
            <person name="Casola C."/>
            <person name="Choi J.H."/>
            <person name="Detter J.C."/>
            <person name="Dong Q."/>
            <person name="Dusheyko S."/>
            <person name="Eads B.D."/>
            <person name="Frohlich T."/>
            <person name="Geiler-Samerotte K.A."/>
            <person name="Gerlach D."/>
            <person name="Hatcher P."/>
            <person name="Jogdeo S."/>
            <person name="Krijgsveld J."/>
            <person name="Kriventseva E.V."/>
            <person name="Kultz D."/>
            <person name="Laforsch C."/>
            <person name="Lindquist E."/>
            <person name="Lopez J."/>
            <person name="Manak J.R."/>
            <person name="Muller J."/>
            <person name="Pangilinan J."/>
            <person name="Patwardhan R.P."/>
            <person name="Pitluck S."/>
            <person name="Pritham E.J."/>
            <person name="Rechtsteiner A."/>
            <person name="Rho M."/>
            <person name="Rogozin I.B."/>
            <person name="Sakarya O."/>
            <person name="Salamov A."/>
            <person name="Schaack S."/>
            <person name="Shapiro H."/>
            <person name="Shiga Y."/>
            <person name="Skalitzky C."/>
            <person name="Smith Z."/>
            <person name="Souvorov A."/>
            <person name="Sung W."/>
            <person name="Tang Z."/>
            <person name="Tsuchiya D."/>
            <person name="Tu H."/>
            <person name="Vos H."/>
            <person name="Wang M."/>
            <person name="Wolf Y.I."/>
            <person name="Yamagata H."/>
            <person name="Yamada T."/>
            <person name="Ye Y."/>
            <person name="Shaw J.R."/>
            <person name="Andrews J."/>
            <person name="Crease T.J."/>
            <person name="Tang H."/>
            <person name="Lucas S.M."/>
            <person name="Robertson H.M."/>
            <person name="Bork P."/>
            <person name="Koonin E.V."/>
            <person name="Zdobnov E.M."/>
            <person name="Grigoriev I.V."/>
            <person name="Lynch M."/>
            <person name="Boore J.L."/>
        </authorList>
    </citation>
    <scope>NUCLEOTIDE SEQUENCE [LARGE SCALE GENOMIC DNA]</scope>
</reference>
<dbReference type="KEGG" id="dpx:DAPPUDRAFT_117349"/>
<dbReference type="AlphaFoldDB" id="E9HSD4"/>
<evidence type="ECO:0000313" key="2">
    <source>
        <dbReference type="EMBL" id="EFX65350.1"/>
    </source>
</evidence>
<feature type="region of interest" description="Disordered" evidence="1">
    <location>
        <begin position="137"/>
        <end position="258"/>
    </location>
</feature>
<name>E9HSD4_DAPPU</name>
<keyword evidence="3" id="KW-1185">Reference proteome</keyword>
<dbReference type="InParanoid" id="E9HSD4"/>
<dbReference type="EMBL" id="GL732749">
    <property type="protein sequence ID" value="EFX65350.1"/>
    <property type="molecule type" value="Genomic_DNA"/>
</dbReference>
<protein>
    <submittedName>
        <fullName evidence="2">Uncharacterized protein</fullName>
    </submittedName>
</protein>
<feature type="compositionally biased region" description="Basic and acidic residues" evidence="1">
    <location>
        <begin position="221"/>
        <end position="258"/>
    </location>
</feature>
<sequence length="258" mass="30263">MGDVWYVVQPGVLYDCVDLAGYISVEHRAVRGCLTVIVLECSSSNTLLTLYVTWWRCRPHRRTVSSGFQTARKTWGRLKTHVERKRREPFFRKKRGRLVCKRTCTVSSGKCQSFRTRARSGVAENARSELCMEYGDEDSGRRRKAVGPVEGELDQPLWSGRSTRELAMARGSKRDRWKERRRETNGERAIDRDLQEREAGRPAEGREPDSKATTSDDEESDERRERRVTMRECDERRERRATEERVMARESDERQRRE</sequence>
<gene>
    <name evidence="2" type="ORF">DAPPUDRAFT_117349</name>
</gene>
<accession>E9HSD4</accession>